<dbReference type="AlphaFoldDB" id="A0A6A4H5U8"/>
<dbReference type="Proteomes" id="UP000799118">
    <property type="component" value="Unassembled WGS sequence"/>
</dbReference>
<evidence type="ECO:0000313" key="4">
    <source>
        <dbReference type="Proteomes" id="UP000799118"/>
    </source>
</evidence>
<dbReference type="InterPro" id="IPR056884">
    <property type="entry name" value="NPHP3-like_N"/>
</dbReference>
<evidence type="ECO:0000259" key="2">
    <source>
        <dbReference type="Pfam" id="PF24883"/>
    </source>
</evidence>
<evidence type="ECO:0000256" key="1">
    <source>
        <dbReference type="ARBA" id="ARBA00022737"/>
    </source>
</evidence>
<reference evidence="3" key="1">
    <citation type="journal article" date="2019" name="Environ. Microbiol.">
        <title>Fungal ecological strategies reflected in gene transcription - a case study of two litter decomposers.</title>
        <authorList>
            <person name="Barbi F."/>
            <person name="Kohler A."/>
            <person name="Barry K."/>
            <person name="Baskaran P."/>
            <person name="Daum C."/>
            <person name="Fauchery L."/>
            <person name="Ihrmark K."/>
            <person name="Kuo A."/>
            <person name="LaButti K."/>
            <person name="Lipzen A."/>
            <person name="Morin E."/>
            <person name="Grigoriev I.V."/>
            <person name="Henrissat B."/>
            <person name="Lindahl B."/>
            <person name="Martin F."/>
        </authorList>
    </citation>
    <scope>NUCLEOTIDE SEQUENCE</scope>
    <source>
        <strain evidence="3">JB14</strain>
    </source>
</reference>
<dbReference type="OrthoDB" id="448455at2759"/>
<dbReference type="Pfam" id="PF24883">
    <property type="entry name" value="NPHP3_N"/>
    <property type="match status" value="1"/>
</dbReference>
<protein>
    <recommendedName>
        <fullName evidence="2">Nephrocystin 3-like N-terminal domain-containing protein</fullName>
    </recommendedName>
</protein>
<feature type="domain" description="Nephrocystin 3-like N-terminal" evidence="2">
    <location>
        <begin position="68"/>
        <end position="102"/>
    </location>
</feature>
<accession>A0A6A4H5U8</accession>
<dbReference type="PANTHER" id="PTHR10039:SF14">
    <property type="entry name" value="NACHT DOMAIN-CONTAINING PROTEIN"/>
    <property type="match status" value="1"/>
</dbReference>
<gene>
    <name evidence="3" type="ORF">BT96DRAFT_923980</name>
</gene>
<keyword evidence="4" id="KW-1185">Reference proteome</keyword>
<organism evidence="3 4">
    <name type="scientific">Gymnopus androsaceus JB14</name>
    <dbReference type="NCBI Taxonomy" id="1447944"/>
    <lineage>
        <taxon>Eukaryota</taxon>
        <taxon>Fungi</taxon>
        <taxon>Dikarya</taxon>
        <taxon>Basidiomycota</taxon>
        <taxon>Agaricomycotina</taxon>
        <taxon>Agaricomycetes</taxon>
        <taxon>Agaricomycetidae</taxon>
        <taxon>Agaricales</taxon>
        <taxon>Marasmiineae</taxon>
        <taxon>Omphalotaceae</taxon>
        <taxon>Gymnopus</taxon>
    </lineage>
</organism>
<keyword evidence="1" id="KW-0677">Repeat</keyword>
<proteinExistence type="predicted"/>
<dbReference type="PANTHER" id="PTHR10039">
    <property type="entry name" value="AMELOGENIN"/>
    <property type="match status" value="1"/>
</dbReference>
<sequence>MSLQPSRDSEMPVISQSGSMFMNASHFSIHGGTFIVVSTDEKEKIRKWLDAPDCATNFRVADDKRVEGTGEWILNHPEYVEWKQNPGILWIQGKAGSGKTILL</sequence>
<dbReference type="EMBL" id="ML769569">
    <property type="protein sequence ID" value="KAE9393572.1"/>
    <property type="molecule type" value="Genomic_DNA"/>
</dbReference>
<name>A0A6A4H5U8_9AGAR</name>
<evidence type="ECO:0000313" key="3">
    <source>
        <dbReference type="EMBL" id="KAE9393572.1"/>
    </source>
</evidence>